<gene>
    <name evidence="2" type="ORF">M378DRAFT_182068</name>
</gene>
<sequence length="194" mass="22513">MDIPEEQQTPGNNVQRDRQVDRTDEMIRDIVQDATRACLRRGVNTIALLKLGVKLPLPEYKGSDTLEAFIRFTKEVTKYLNLNNLLVPEYESYHTDLLGQMLHDKAKNWYIHTVGANSDQLISLTEALIALKRYFVKDASSRDSASKFDRISQGGRTVPELFRELERLSHQMIQPPSEYDFKCRFVKKKILRCH</sequence>
<name>A0A0C2W4L1_AMAMK</name>
<accession>A0A0C2W4L1</accession>
<organism evidence="2 3">
    <name type="scientific">Amanita muscaria (strain Koide BX008)</name>
    <dbReference type="NCBI Taxonomy" id="946122"/>
    <lineage>
        <taxon>Eukaryota</taxon>
        <taxon>Fungi</taxon>
        <taxon>Dikarya</taxon>
        <taxon>Basidiomycota</taxon>
        <taxon>Agaricomycotina</taxon>
        <taxon>Agaricomycetes</taxon>
        <taxon>Agaricomycetidae</taxon>
        <taxon>Agaricales</taxon>
        <taxon>Pluteineae</taxon>
        <taxon>Amanitaceae</taxon>
        <taxon>Amanita</taxon>
    </lineage>
</organism>
<evidence type="ECO:0000313" key="2">
    <source>
        <dbReference type="EMBL" id="KIL56052.1"/>
    </source>
</evidence>
<protein>
    <submittedName>
        <fullName evidence="2">Uncharacterized protein</fullName>
    </submittedName>
</protein>
<dbReference type="AlphaFoldDB" id="A0A0C2W4L1"/>
<dbReference type="OrthoDB" id="3056403at2759"/>
<dbReference type="HOGENOM" id="CLU_1402111_0_0_1"/>
<feature type="region of interest" description="Disordered" evidence="1">
    <location>
        <begin position="1"/>
        <end position="21"/>
    </location>
</feature>
<dbReference type="STRING" id="946122.A0A0C2W4L1"/>
<keyword evidence="3" id="KW-1185">Reference proteome</keyword>
<evidence type="ECO:0000313" key="3">
    <source>
        <dbReference type="Proteomes" id="UP000054549"/>
    </source>
</evidence>
<reference evidence="2 3" key="1">
    <citation type="submission" date="2014-04" db="EMBL/GenBank/DDBJ databases">
        <title>Evolutionary Origins and Diversification of the Mycorrhizal Mutualists.</title>
        <authorList>
            <consortium name="DOE Joint Genome Institute"/>
            <consortium name="Mycorrhizal Genomics Consortium"/>
            <person name="Kohler A."/>
            <person name="Kuo A."/>
            <person name="Nagy L.G."/>
            <person name="Floudas D."/>
            <person name="Copeland A."/>
            <person name="Barry K.W."/>
            <person name="Cichocki N."/>
            <person name="Veneault-Fourrey C."/>
            <person name="LaButti K."/>
            <person name="Lindquist E.A."/>
            <person name="Lipzen A."/>
            <person name="Lundell T."/>
            <person name="Morin E."/>
            <person name="Murat C."/>
            <person name="Riley R."/>
            <person name="Ohm R."/>
            <person name="Sun H."/>
            <person name="Tunlid A."/>
            <person name="Henrissat B."/>
            <person name="Grigoriev I.V."/>
            <person name="Hibbett D.S."/>
            <person name="Martin F."/>
        </authorList>
    </citation>
    <scope>NUCLEOTIDE SEQUENCE [LARGE SCALE GENOMIC DNA]</scope>
    <source>
        <strain evidence="2 3">Koide BX008</strain>
    </source>
</reference>
<feature type="compositionally biased region" description="Polar residues" evidence="1">
    <location>
        <begin position="1"/>
        <end position="14"/>
    </location>
</feature>
<dbReference type="InParanoid" id="A0A0C2W4L1"/>
<dbReference type="EMBL" id="KN818451">
    <property type="protein sequence ID" value="KIL56052.1"/>
    <property type="molecule type" value="Genomic_DNA"/>
</dbReference>
<evidence type="ECO:0000256" key="1">
    <source>
        <dbReference type="SAM" id="MobiDB-lite"/>
    </source>
</evidence>
<dbReference type="Proteomes" id="UP000054549">
    <property type="component" value="Unassembled WGS sequence"/>
</dbReference>
<proteinExistence type="predicted"/>